<dbReference type="InterPro" id="IPR013656">
    <property type="entry name" value="PAS_4"/>
</dbReference>
<accession>A0A1H4K604</accession>
<evidence type="ECO:0000313" key="2">
    <source>
        <dbReference type="EMBL" id="SEB53971.1"/>
    </source>
</evidence>
<name>A0A1H4K604_9BACT</name>
<dbReference type="AlphaFoldDB" id="A0A1H4K604"/>
<dbReference type="Pfam" id="PF08448">
    <property type="entry name" value="PAS_4"/>
    <property type="match status" value="1"/>
</dbReference>
<sequence>MNEPKALGNEKRQKLANLFESAPVFLALLSGPDHVFELVNQAYRDLLGNRALVGKRVADGVPELVGTACMDRLDRVYASGEALVERGTRFSFVPTQGESLEDKFIDYAYRARRAADGTIAGILVLGVDTSLVHKLVQGTASEVAAFEDQVLHHSAEMTATYCRRGDSRIRRLVAG</sequence>
<dbReference type="RefSeq" id="WP_074652636.1">
    <property type="nucleotide sequence ID" value="NZ_FNSD01000001.1"/>
</dbReference>
<gene>
    <name evidence="2" type="ORF">SAMN05443244_1027</name>
</gene>
<proteinExistence type="predicted"/>
<dbReference type="EMBL" id="FNSD01000001">
    <property type="protein sequence ID" value="SEB53971.1"/>
    <property type="molecule type" value="Genomic_DNA"/>
</dbReference>
<dbReference type="SUPFAM" id="SSF55785">
    <property type="entry name" value="PYP-like sensor domain (PAS domain)"/>
    <property type="match status" value="1"/>
</dbReference>
<evidence type="ECO:0000259" key="1">
    <source>
        <dbReference type="Pfam" id="PF08448"/>
    </source>
</evidence>
<dbReference type="Proteomes" id="UP000182409">
    <property type="component" value="Unassembled WGS sequence"/>
</dbReference>
<dbReference type="InterPro" id="IPR035965">
    <property type="entry name" value="PAS-like_dom_sf"/>
</dbReference>
<dbReference type="OrthoDB" id="9766459at2"/>
<evidence type="ECO:0000313" key="3">
    <source>
        <dbReference type="Proteomes" id="UP000182409"/>
    </source>
</evidence>
<reference evidence="2 3" key="1">
    <citation type="submission" date="2016-10" db="EMBL/GenBank/DDBJ databases">
        <authorList>
            <person name="de Groot N.N."/>
        </authorList>
    </citation>
    <scope>NUCLEOTIDE SEQUENCE [LARGE SCALE GENOMIC DNA]</scope>
    <source>
        <strain evidence="2 3">AB35.6</strain>
    </source>
</reference>
<dbReference type="Gene3D" id="3.30.450.20">
    <property type="entry name" value="PAS domain"/>
    <property type="match status" value="1"/>
</dbReference>
<feature type="domain" description="PAS fold-4" evidence="1">
    <location>
        <begin position="19"/>
        <end position="130"/>
    </location>
</feature>
<protein>
    <submittedName>
        <fullName evidence="2">PAS fold-containing protein</fullName>
    </submittedName>
</protein>
<organism evidence="2 3">
    <name type="scientific">Terriglobus roseus</name>
    <dbReference type="NCBI Taxonomy" id="392734"/>
    <lineage>
        <taxon>Bacteria</taxon>
        <taxon>Pseudomonadati</taxon>
        <taxon>Acidobacteriota</taxon>
        <taxon>Terriglobia</taxon>
        <taxon>Terriglobales</taxon>
        <taxon>Acidobacteriaceae</taxon>
        <taxon>Terriglobus</taxon>
    </lineage>
</organism>